<organism evidence="8 9">
    <name type="scientific">Colletotrichum cuscutae</name>
    <dbReference type="NCBI Taxonomy" id="1209917"/>
    <lineage>
        <taxon>Eukaryota</taxon>
        <taxon>Fungi</taxon>
        <taxon>Dikarya</taxon>
        <taxon>Ascomycota</taxon>
        <taxon>Pezizomycotina</taxon>
        <taxon>Sordariomycetes</taxon>
        <taxon>Hypocreomycetidae</taxon>
        <taxon>Glomerellales</taxon>
        <taxon>Glomerellaceae</taxon>
        <taxon>Colletotrichum</taxon>
        <taxon>Colletotrichum acutatum species complex</taxon>
    </lineage>
</organism>
<feature type="compositionally biased region" description="Low complexity" evidence="5">
    <location>
        <begin position="520"/>
        <end position="534"/>
    </location>
</feature>
<keyword evidence="9" id="KW-1185">Reference proteome</keyword>
<feature type="compositionally biased region" description="Pro residues" evidence="5">
    <location>
        <begin position="318"/>
        <end position="335"/>
    </location>
</feature>
<feature type="signal peptide" evidence="7">
    <location>
        <begin position="1"/>
        <end position="21"/>
    </location>
</feature>
<gene>
    <name evidence="8" type="ORF">CCUS01_15659</name>
</gene>
<keyword evidence="3 6" id="KW-1133">Transmembrane helix</keyword>
<dbReference type="GO" id="GO:0071944">
    <property type="term" value="C:cell periphery"/>
    <property type="evidence" value="ECO:0007669"/>
    <property type="project" value="UniProtKB-ARBA"/>
</dbReference>
<keyword evidence="7" id="KW-0732">Signal</keyword>
<evidence type="ECO:0000256" key="3">
    <source>
        <dbReference type="ARBA" id="ARBA00022989"/>
    </source>
</evidence>
<feature type="compositionally biased region" description="Low complexity" evidence="5">
    <location>
        <begin position="354"/>
        <end position="365"/>
    </location>
</feature>
<comment type="caution">
    <text evidence="8">The sequence shown here is derived from an EMBL/GenBank/DDBJ whole genome shotgun (WGS) entry which is preliminary data.</text>
</comment>
<feature type="region of interest" description="Disordered" evidence="5">
    <location>
        <begin position="482"/>
        <end position="621"/>
    </location>
</feature>
<feature type="compositionally biased region" description="Polar residues" evidence="5">
    <location>
        <begin position="594"/>
        <end position="604"/>
    </location>
</feature>
<evidence type="ECO:0000256" key="7">
    <source>
        <dbReference type="SAM" id="SignalP"/>
    </source>
</evidence>
<proteinExistence type="predicted"/>
<keyword evidence="4 6" id="KW-0472">Membrane</keyword>
<dbReference type="PANTHER" id="PTHR15549">
    <property type="entry name" value="PAIRED IMMUNOGLOBULIN-LIKE TYPE 2 RECEPTOR"/>
    <property type="match status" value="1"/>
</dbReference>
<keyword evidence="2 6" id="KW-0812">Transmembrane</keyword>
<evidence type="ECO:0000256" key="4">
    <source>
        <dbReference type="ARBA" id="ARBA00023136"/>
    </source>
</evidence>
<evidence type="ECO:0000256" key="6">
    <source>
        <dbReference type="SAM" id="Phobius"/>
    </source>
</evidence>
<evidence type="ECO:0000256" key="5">
    <source>
        <dbReference type="SAM" id="MobiDB-lite"/>
    </source>
</evidence>
<comment type="subcellular location">
    <subcellularLocation>
        <location evidence="1">Membrane</location>
        <topology evidence="1">Single-pass membrane protein</topology>
    </subcellularLocation>
</comment>
<feature type="compositionally biased region" description="Low complexity" evidence="5">
    <location>
        <begin position="570"/>
        <end position="580"/>
    </location>
</feature>
<feature type="compositionally biased region" description="Low complexity" evidence="5">
    <location>
        <begin position="139"/>
        <end position="168"/>
    </location>
</feature>
<evidence type="ECO:0000313" key="9">
    <source>
        <dbReference type="Proteomes" id="UP001239213"/>
    </source>
</evidence>
<dbReference type="PANTHER" id="PTHR15549:SF26">
    <property type="entry name" value="AXIAL BUDDING PATTERN PROTEIN 2-RELATED"/>
    <property type="match status" value="1"/>
</dbReference>
<feature type="compositionally biased region" description="Polar residues" evidence="5">
    <location>
        <begin position="384"/>
        <end position="432"/>
    </location>
</feature>
<protein>
    <recommendedName>
        <fullName evidence="10">Integral membrane protein</fullName>
    </recommendedName>
</protein>
<reference evidence="8" key="1">
    <citation type="submission" date="2016-11" db="EMBL/GenBank/DDBJ databases">
        <title>The genome sequence of Colletotrichum cuscutae.</title>
        <authorList>
            <person name="Baroncelli R."/>
        </authorList>
    </citation>
    <scope>NUCLEOTIDE SEQUENCE</scope>
    <source>
        <strain evidence="8">IMI 304802</strain>
    </source>
</reference>
<dbReference type="EMBL" id="MPDP01000083">
    <property type="protein sequence ID" value="KAK1483724.1"/>
    <property type="molecule type" value="Genomic_DNA"/>
</dbReference>
<evidence type="ECO:0008006" key="10">
    <source>
        <dbReference type="Google" id="ProtNLM"/>
    </source>
</evidence>
<dbReference type="Proteomes" id="UP001239213">
    <property type="component" value="Unassembled WGS sequence"/>
</dbReference>
<evidence type="ECO:0000313" key="8">
    <source>
        <dbReference type="EMBL" id="KAK1483724.1"/>
    </source>
</evidence>
<feature type="region of interest" description="Disordered" evidence="5">
    <location>
        <begin position="139"/>
        <end position="175"/>
    </location>
</feature>
<dbReference type="InterPro" id="IPR051694">
    <property type="entry name" value="Immunoregulatory_rcpt-like"/>
</dbReference>
<feature type="compositionally biased region" description="Low complexity" evidence="5">
    <location>
        <begin position="433"/>
        <end position="450"/>
    </location>
</feature>
<evidence type="ECO:0000256" key="2">
    <source>
        <dbReference type="ARBA" id="ARBA00022692"/>
    </source>
</evidence>
<accession>A0AAI9VFI4</accession>
<evidence type="ECO:0000256" key="1">
    <source>
        <dbReference type="ARBA" id="ARBA00004167"/>
    </source>
</evidence>
<dbReference type="GO" id="GO:0016020">
    <property type="term" value="C:membrane"/>
    <property type="evidence" value="ECO:0007669"/>
    <property type="project" value="UniProtKB-SubCell"/>
</dbReference>
<feature type="transmembrane region" description="Helical" evidence="6">
    <location>
        <begin position="183"/>
        <end position="208"/>
    </location>
</feature>
<feature type="region of interest" description="Disordered" evidence="5">
    <location>
        <begin position="294"/>
        <end position="450"/>
    </location>
</feature>
<feature type="chain" id="PRO_5042551911" description="Integral membrane protein" evidence="7">
    <location>
        <begin position="22"/>
        <end position="1346"/>
    </location>
</feature>
<feature type="compositionally biased region" description="Polar residues" evidence="5">
    <location>
        <begin position="482"/>
        <end position="513"/>
    </location>
</feature>
<name>A0AAI9VFI4_9PEZI</name>
<sequence length="1346" mass="149090">MRIAAAHLLLLSPLFWNCTGSAVFHTPPAPGPQYDFQDNPQYALGEIIDIQWSTDDQFVDLFVVQTSPDLETLAALIMDEYVPSTIKWRVSFDGFPSSHDPDLSNVYYLHLQAAGQNGTGVTCHYFNITRGDATSVSSSALSSASPTAAPSSSTSPSSIGSPTATPSAMSTPDLDRGELSTGAVAGIAVGATFVGTLVVVGLAGLLFWRRWKNNEKGGGEEAAAMATANDESEIHVYKRDLSVPSRELYVESPRRFRAETSEPSEMRFEMSGDSVTAKNIKIPRLPSHICSWMLNTTSSPSRDIEQRKTSMDYSRQPYFPPPPGQAGNPPPPIPLRPETTMPAISPPHDYSRGQFQQPQTVQSPQYGGQHPQQTYQPTYGAPSYHQSPPNSHNYHQPSSVSRPEPTPQNFYSNGQPPYTQPYSPSATYTHPNQGPSSSQSPGLSSALQQATSLFSDSEKVVKSYHGLKSKARAKFTQFVSQGVTPSQPTYNPQVQYAQNHNSPYNSSPLSTSPVHPPGAQYHQTQQSYYQHPSPIENLATPPAQSPYYHPPPSQEQAYPIPSHSSAVLSQQRDQYSQQTQKDSSPHYLAHIPQTPGNDGSSGMPTPSAIFYGNDNPNSAVQQHTVSAASTATHTPPVVTLQQLPEHQQHIQLVQEGTSRPIEATQEPGRPTAGAIYPSTSLIEVNTADCPPSQPHITEKVAHVSHEEVPAASLVDQISTILGNVSIREATSSQSNPPTPDDVDFHDYKRAVPRVTEDGEPNTVVWECPADREVKYETDWYHISDIPNFLVCTHCHERRLARTPLGGSFIRTRQPEGRCRFNAPRITRLLLPECLKRRYITPLREFMTARLDVLDCKGVSGADGSAGIKWYQPLDDRLDGFVSCEACYQDIVLATSFRDKFVPHDSPQASDAVWACDICLPFMSRSIVRLSKSGVDGWNSWVEAAAKHIALPECDKGPVSPSSRRWMRLRGERHPDFKMCEKCYEKHVALTTLDKDFESIPHVPSHTGLDWMDAALGYTTTEPTPIACSMNGLPVEVALTDAKDFQDINVLYRALEVILPCPPCTERGIINGTWYTLTGGGCDGYRICAPCHAAFITPFGLDRFYEKSQCEEAGETYFCSFERSSAPRWVEHMNRNAEAVETGVWSRYAVFVRRFAGVPHCAKENLVDNRGWYGWDDCTICPECYITFCQESSPPPPSLTMEFKNDLVVEKRMCCLYSPRMRQKWIEACEAGNAEALIEFSRLRHGVWVQTVLQVQTLRQMQDMQMMNAMHAGFMSVTYQGIEGIKVVSGTTDGYEHGNSQLGWHATEEGATSAAFRNQMQVGMAQSNSSNTWMTIWQLLLKWSEYE</sequence>